<evidence type="ECO:0000256" key="5">
    <source>
        <dbReference type="ARBA" id="ARBA00023157"/>
    </source>
</evidence>
<dbReference type="AlphaFoldDB" id="A0A7R8XFV6"/>
<name>A0A7R8XFV6_9CRUS</name>
<evidence type="ECO:0000256" key="7">
    <source>
        <dbReference type="SAM" id="SignalP"/>
    </source>
</evidence>
<feature type="signal peptide" evidence="7">
    <location>
        <begin position="1"/>
        <end position="32"/>
    </location>
</feature>
<evidence type="ECO:0000256" key="1">
    <source>
        <dbReference type="ARBA" id="ARBA00004613"/>
    </source>
</evidence>
<evidence type="ECO:0000313" key="9">
    <source>
        <dbReference type="EMBL" id="CAD7247013.1"/>
    </source>
</evidence>
<dbReference type="SMART" id="SM00204">
    <property type="entry name" value="TGFB"/>
    <property type="match status" value="1"/>
</dbReference>
<dbReference type="GO" id="GO:0005615">
    <property type="term" value="C:extracellular space"/>
    <property type="evidence" value="ECO:0007669"/>
    <property type="project" value="TreeGrafter"/>
</dbReference>
<dbReference type="InterPro" id="IPR015615">
    <property type="entry name" value="TGF-beta-rel"/>
</dbReference>
<dbReference type="Gene3D" id="2.10.90.10">
    <property type="entry name" value="Cystine-knot cytokines"/>
    <property type="match status" value="1"/>
</dbReference>
<dbReference type="PROSITE" id="PS51362">
    <property type="entry name" value="TGF_BETA_2"/>
    <property type="match status" value="1"/>
</dbReference>
<dbReference type="PANTHER" id="PTHR11848">
    <property type="entry name" value="TGF-BETA FAMILY"/>
    <property type="match status" value="1"/>
</dbReference>
<dbReference type="SUPFAM" id="SSF57501">
    <property type="entry name" value="Cystine-knot cytokines"/>
    <property type="match status" value="1"/>
</dbReference>
<keyword evidence="3" id="KW-0964">Secreted</keyword>
<protein>
    <recommendedName>
        <fullName evidence="8">TGF-beta family profile domain-containing protein</fullName>
    </recommendedName>
</protein>
<dbReference type="Proteomes" id="UP000677054">
    <property type="component" value="Unassembled WGS sequence"/>
</dbReference>
<evidence type="ECO:0000256" key="6">
    <source>
        <dbReference type="RuleBase" id="RU000354"/>
    </source>
</evidence>
<dbReference type="InterPro" id="IPR001839">
    <property type="entry name" value="TGF-b_C"/>
</dbReference>
<dbReference type="OrthoDB" id="5949851at2759"/>
<keyword evidence="5" id="KW-1015">Disulfide bond</keyword>
<accession>A0A7R8XFV6</accession>
<keyword evidence="10" id="KW-1185">Reference proteome</keyword>
<reference evidence="9" key="1">
    <citation type="submission" date="2020-11" db="EMBL/GenBank/DDBJ databases">
        <authorList>
            <person name="Tran Van P."/>
        </authorList>
    </citation>
    <scope>NUCLEOTIDE SEQUENCE</scope>
</reference>
<sequence>MTDRGTRFCETNRSMKLCLALCILASSLVIQALWQLSDNGSAPDEDALAFDDQLPSSEDLEEGFLEKFGLASVPDVSKLNTTQAEVSKVYHEYWSSPGEKIPIDEPRLWTLEASEEARTNSGAEEDGLKLTFDLEEKAKTEKMDLSIWSARLASLKLKVESDGWNRGYLILYDQTNSTGEHLETKQVEANAEGLDVTVPVSQHLVMGRGRIVFYVRCHGCRVSSPTLEILLVSEERSNWWRGNEVELLDCPADGRDSKCCRNGMTVSIKDIPRMNFVLHPLEFEAFRCEGHCPHEHRAASNHAILQSLVRRQDQKAGRHPVTPEPCCAPKTLKDLDIIYLDDGNTIRKGTWKEVIVQDCACS</sequence>
<dbReference type="Pfam" id="PF00019">
    <property type="entry name" value="TGF_beta"/>
    <property type="match status" value="1"/>
</dbReference>
<dbReference type="EMBL" id="CAJPEV010001304">
    <property type="protein sequence ID" value="CAG0891951.1"/>
    <property type="molecule type" value="Genomic_DNA"/>
</dbReference>
<evidence type="ECO:0000256" key="2">
    <source>
        <dbReference type="ARBA" id="ARBA00006656"/>
    </source>
</evidence>
<evidence type="ECO:0000313" key="10">
    <source>
        <dbReference type="Proteomes" id="UP000677054"/>
    </source>
</evidence>
<gene>
    <name evidence="9" type="ORF">DSTB1V02_LOCUS6852</name>
</gene>
<dbReference type="EMBL" id="LR900821">
    <property type="protein sequence ID" value="CAD7247013.1"/>
    <property type="molecule type" value="Genomic_DNA"/>
</dbReference>
<dbReference type="PANTHER" id="PTHR11848:SF119">
    <property type="entry name" value="TGF-BETA FAMILY PROFILE DOMAIN-CONTAINING PROTEIN"/>
    <property type="match status" value="1"/>
</dbReference>
<dbReference type="GO" id="GO:0008083">
    <property type="term" value="F:growth factor activity"/>
    <property type="evidence" value="ECO:0007669"/>
    <property type="project" value="UniProtKB-KW"/>
</dbReference>
<proteinExistence type="inferred from homology"/>
<evidence type="ECO:0000259" key="8">
    <source>
        <dbReference type="PROSITE" id="PS51362"/>
    </source>
</evidence>
<keyword evidence="7" id="KW-0732">Signal</keyword>
<comment type="subcellular location">
    <subcellularLocation>
        <location evidence="1">Secreted</location>
    </subcellularLocation>
</comment>
<dbReference type="GO" id="GO:0005125">
    <property type="term" value="F:cytokine activity"/>
    <property type="evidence" value="ECO:0007669"/>
    <property type="project" value="TreeGrafter"/>
</dbReference>
<feature type="domain" description="TGF-beta family profile" evidence="8">
    <location>
        <begin position="236"/>
        <end position="362"/>
    </location>
</feature>
<dbReference type="InterPro" id="IPR029034">
    <property type="entry name" value="Cystine-knot_cytokine"/>
</dbReference>
<keyword evidence="4 6" id="KW-0339">Growth factor</keyword>
<feature type="chain" id="PRO_5036209254" description="TGF-beta family profile domain-containing protein" evidence="7">
    <location>
        <begin position="33"/>
        <end position="362"/>
    </location>
</feature>
<dbReference type="PROSITE" id="PS00250">
    <property type="entry name" value="TGF_BETA_1"/>
    <property type="match status" value="1"/>
</dbReference>
<evidence type="ECO:0000256" key="3">
    <source>
        <dbReference type="ARBA" id="ARBA00022525"/>
    </source>
</evidence>
<dbReference type="InterPro" id="IPR017948">
    <property type="entry name" value="TGFb_CS"/>
</dbReference>
<evidence type="ECO:0000256" key="4">
    <source>
        <dbReference type="ARBA" id="ARBA00023030"/>
    </source>
</evidence>
<comment type="similarity">
    <text evidence="2 6">Belongs to the TGF-beta family.</text>
</comment>
<organism evidence="9">
    <name type="scientific">Darwinula stevensoni</name>
    <dbReference type="NCBI Taxonomy" id="69355"/>
    <lineage>
        <taxon>Eukaryota</taxon>
        <taxon>Metazoa</taxon>
        <taxon>Ecdysozoa</taxon>
        <taxon>Arthropoda</taxon>
        <taxon>Crustacea</taxon>
        <taxon>Oligostraca</taxon>
        <taxon>Ostracoda</taxon>
        <taxon>Podocopa</taxon>
        <taxon>Podocopida</taxon>
        <taxon>Darwinulocopina</taxon>
        <taxon>Darwinuloidea</taxon>
        <taxon>Darwinulidae</taxon>
        <taxon>Darwinula</taxon>
    </lineage>
</organism>